<dbReference type="RefSeq" id="WP_248655599.1">
    <property type="nucleotide sequence ID" value="NZ_CP096658.1"/>
</dbReference>
<evidence type="ECO:0000256" key="8">
    <source>
        <dbReference type="ARBA" id="ARBA00033235"/>
    </source>
</evidence>
<dbReference type="InterPro" id="IPR050499">
    <property type="entry name" value="PEP-utilizing_PTS_enzyme"/>
</dbReference>
<keyword evidence="4" id="KW-0808">Transferase</keyword>
<keyword evidence="5" id="KW-0479">Metal-binding</keyword>
<dbReference type="Pfam" id="PF00391">
    <property type="entry name" value="PEP-utilizers"/>
    <property type="match status" value="1"/>
</dbReference>
<dbReference type="PRINTS" id="PR01736">
    <property type="entry name" value="PHPHTRNFRASE"/>
</dbReference>
<comment type="cofactor">
    <cofactor evidence="1">
        <name>Mg(2+)</name>
        <dbReference type="ChEBI" id="CHEBI:18420"/>
    </cofactor>
</comment>
<name>A0A8U0ILV7_9EURY</name>
<dbReference type="PANTHER" id="PTHR46244">
    <property type="entry name" value="PHOSPHOENOLPYRUVATE-PROTEIN PHOSPHOTRANSFERASE"/>
    <property type="match status" value="1"/>
</dbReference>
<dbReference type="SUPFAM" id="SSF52009">
    <property type="entry name" value="Phosphohistidine domain"/>
    <property type="match status" value="1"/>
</dbReference>
<dbReference type="Pfam" id="PF05524">
    <property type="entry name" value="PEP-utilisers_N"/>
    <property type="match status" value="1"/>
</dbReference>
<evidence type="ECO:0000256" key="1">
    <source>
        <dbReference type="ARBA" id="ARBA00001946"/>
    </source>
</evidence>
<dbReference type="Gene3D" id="3.20.20.60">
    <property type="entry name" value="Phosphoenolpyruvate-binding domains"/>
    <property type="match status" value="1"/>
</dbReference>
<reference evidence="13" key="1">
    <citation type="submission" date="2022-04" db="EMBL/GenBank/DDBJ databases">
        <title>Diverse halophilic archaea isolated from saline environments.</title>
        <authorList>
            <person name="Cui H.-L."/>
        </authorList>
    </citation>
    <scope>NUCLEOTIDE SEQUENCE</scope>
    <source>
        <strain evidence="13">XZYJT40</strain>
    </source>
</reference>
<sequence>MTDLRGVGVGTGAVTGQAVWLARPDESPERDGSPSSPDAERDRFERARARTVEELRDERDRAAVAVGKAAEEVLATHETFLFDPAFEERVEDAIDDGDAAERAVARALEDWIESFEETGGKTAARADDLRDLRGRFLRALRGESPRSVGDLPDGAVVLADRLDPGTAVRLAADDVAGVATAEGSRTGHAAIVLRSQGVPVVVDLSEELRTVESGARVGLDAVAGLLTLDPSAVTGAGPAEAVVADAVGTASGTPLAVTANVGSGRESAVARERGADGVGLFRSEFLALRSDGVPDEDAQTEAYVAALDRFPDAEVAIRTFDFGGDKPLPDAEGDVPRGVAGSLATPDRHREQLRALCRAAARGAGELTAVLPHVTRLDEVAAVRDHLDAATDELAAAGVPHERPALGVMVETPAAVELAPELASRVASLSLGTNDLSRHVLGTTRDADPAVTEPAVVRAIGRAVAAATDAGVPVRCCGEAAADPAFAALLVGFGVTELSVAPDAVPATKRRLDGIDRSEAAALAERATAASTKSEVDSLLKEAP</sequence>
<evidence type="ECO:0000256" key="2">
    <source>
        <dbReference type="ARBA" id="ARBA00007837"/>
    </source>
</evidence>
<dbReference type="Proteomes" id="UP000830434">
    <property type="component" value="Chromosome"/>
</dbReference>
<dbReference type="InterPro" id="IPR040442">
    <property type="entry name" value="Pyrv_kinase-like_dom_sf"/>
</dbReference>
<dbReference type="GO" id="GO:0046872">
    <property type="term" value="F:metal ion binding"/>
    <property type="evidence" value="ECO:0007669"/>
    <property type="project" value="UniProtKB-KW"/>
</dbReference>
<gene>
    <name evidence="13" type="ORF">M0R88_03595</name>
</gene>
<dbReference type="EMBL" id="CP096658">
    <property type="protein sequence ID" value="UPW01194.1"/>
    <property type="molecule type" value="Genomic_DNA"/>
</dbReference>
<dbReference type="InterPro" id="IPR015813">
    <property type="entry name" value="Pyrv/PenolPyrv_kinase-like_dom"/>
</dbReference>
<evidence type="ECO:0000256" key="5">
    <source>
        <dbReference type="ARBA" id="ARBA00022723"/>
    </source>
</evidence>
<evidence type="ECO:0000256" key="7">
    <source>
        <dbReference type="ARBA" id="ARBA00022842"/>
    </source>
</evidence>
<dbReference type="SUPFAM" id="SSF47831">
    <property type="entry name" value="Enzyme I of the PEP:sugar phosphotransferase system HPr-binding (sub)domain"/>
    <property type="match status" value="1"/>
</dbReference>
<dbReference type="InterPro" id="IPR008279">
    <property type="entry name" value="PEP-util_enz_mobile_dom"/>
</dbReference>
<feature type="domain" description="PEP-utilising enzyme C-terminal" evidence="11">
    <location>
        <begin position="248"/>
        <end position="515"/>
    </location>
</feature>
<keyword evidence="7" id="KW-0460">Magnesium</keyword>
<evidence type="ECO:0000259" key="11">
    <source>
        <dbReference type="Pfam" id="PF02896"/>
    </source>
</evidence>
<comment type="similarity">
    <text evidence="2">Belongs to the PEP-utilizing enzyme family.</text>
</comment>
<dbReference type="InterPro" id="IPR000121">
    <property type="entry name" value="PEP_util_C"/>
</dbReference>
<dbReference type="KEGG" id="haxz:M0R88_03595"/>
<dbReference type="Pfam" id="PF02896">
    <property type="entry name" value="PEP-utilizers_C"/>
    <property type="match status" value="1"/>
</dbReference>
<feature type="domain" description="Phosphotransferase system enzyme I N-terminal" evidence="12">
    <location>
        <begin position="5"/>
        <end position="120"/>
    </location>
</feature>
<dbReference type="AlphaFoldDB" id="A0A8U0ILV7"/>
<evidence type="ECO:0000259" key="10">
    <source>
        <dbReference type="Pfam" id="PF00391"/>
    </source>
</evidence>
<evidence type="ECO:0000256" key="4">
    <source>
        <dbReference type="ARBA" id="ARBA00022679"/>
    </source>
</evidence>
<keyword evidence="14" id="KW-1185">Reference proteome</keyword>
<evidence type="ECO:0000259" key="12">
    <source>
        <dbReference type="Pfam" id="PF05524"/>
    </source>
</evidence>
<evidence type="ECO:0000256" key="6">
    <source>
        <dbReference type="ARBA" id="ARBA00022777"/>
    </source>
</evidence>
<accession>A0A8U0ILV7</accession>
<feature type="region of interest" description="Disordered" evidence="9">
    <location>
        <begin position="15"/>
        <end position="44"/>
    </location>
</feature>
<dbReference type="Gene3D" id="3.50.30.10">
    <property type="entry name" value="Phosphohistidine domain"/>
    <property type="match status" value="1"/>
</dbReference>
<protein>
    <recommendedName>
        <fullName evidence="3">Phosphoenolpyruvate-protein phosphotransferase</fullName>
    </recommendedName>
    <alternativeName>
        <fullName evidence="8">Phosphotransferase system, enzyme I</fullName>
    </alternativeName>
</protein>
<dbReference type="InterPro" id="IPR036618">
    <property type="entry name" value="PtsI_HPr-bd_sf"/>
</dbReference>
<feature type="domain" description="PEP-utilising enzyme mobile" evidence="10">
    <location>
        <begin position="151"/>
        <end position="224"/>
    </location>
</feature>
<dbReference type="Gene3D" id="1.10.274.10">
    <property type="entry name" value="PtsI, HPr-binding domain"/>
    <property type="match status" value="1"/>
</dbReference>
<keyword evidence="6" id="KW-0418">Kinase</keyword>
<dbReference type="GO" id="GO:0009401">
    <property type="term" value="P:phosphoenolpyruvate-dependent sugar phosphotransferase system"/>
    <property type="evidence" value="ECO:0007669"/>
    <property type="project" value="InterPro"/>
</dbReference>
<dbReference type="GO" id="GO:0016301">
    <property type="term" value="F:kinase activity"/>
    <property type="evidence" value="ECO:0007669"/>
    <property type="project" value="UniProtKB-KW"/>
</dbReference>
<dbReference type="InterPro" id="IPR008731">
    <property type="entry name" value="PTS_EIN"/>
</dbReference>
<organism evidence="13 14">
    <name type="scientific">Halorussus gelatinilyticus</name>
    <dbReference type="NCBI Taxonomy" id="2937524"/>
    <lineage>
        <taxon>Archaea</taxon>
        <taxon>Methanobacteriati</taxon>
        <taxon>Methanobacteriota</taxon>
        <taxon>Stenosarchaea group</taxon>
        <taxon>Halobacteria</taxon>
        <taxon>Halobacteriales</taxon>
        <taxon>Haladaptataceae</taxon>
        <taxon>Halorussus</taxon>
    </lineage>
</organism>
<evidence type="ECO:0000256" key="9">
    <source>
        <dbReference type="SAM" id="MobiDB-lite"/>
    </source>
</evidence>
<proteinExistence type="inferred from homology"/>
<evidence type="ECO:0000313" key="14">
    <source>
        <dbReference type="Proteomes" id="UP000830434"/>
    </source>
</evidence>
<dbReference type="PANTHER" id="PTHR46244:SF3">
    <property type="entry name" value="PHOSPHOENOLPYRUVATE-PROTEIN PHOSPHOTRANSFERASE"/>
    <property type="match status" value="1"/>
</dbReference>
<feature type="compositionally biased region" description="Basic and acidic residues" evidence="9">
    <location>
        <begin position="23"/>
        <end position="44"/>
    </location>
</feature>
<evidence type="ECO:0000256" key="3">
    <source>
        <dbReference type="ARBA" id="ARBA00016544"/>
    </source>
</evidence>
<dbReference type="InterPro" id="IPR036637">
    <property type="entry name" value="Phosphohistidine_dom_sf"/>
</dbReference>
<dbReference type="GeneID" id="72188908"/>
<dbReference type="SUPFAM" id="SSF51621">
    <property type="entry name" value="Phosphoenolpyruvate/pyruvate domain"/>
    <property type="match status" value="1"/>
</dbReference>
<evidence type="ECO:0000313" key="13">
    <source>
        <dbReference type="EMBL" id="UPW01194.1"/>
    </source>
</evidence>